<accession>A0AAV9CD44</accession>
<sequence length="106" mass="12330">MDPRSDGCRTVRPPHLIAVVYIYIYLYRDLRHRRYRISSLCHHLHHQLITDATPPLPRLPRLVHSNSSLWMRVAQHSRPIDYVYDYVWVGGGAGGDRVVGVRSGTW</sequence>
<keyword evidence="1" id="KW-0472">Membrane</keyword>
<reference evidence="2" key="1">
    <citation type="journal article" date="2023" name="Nat. Commun.">
        <title>Diploid and tetraploid genomes of Acorus and the evolution of monocots.</title>
        <authorList>
            <person name="Ma L."/>
            <person name="Liu K.W."/>
            <person name="Li Z."/>
            <person name="Hsiao Y.Y."/>
            <person name="Qi Y."/>
            <person name="Fu T."/>
            <person name="Tang G.D."/>
            <person name="Zhang D."/>
            <person name="Sun W.H."/>
            <person name="Liu D.K."/>
            <person name="Li Y."/>
            <person name="Chen G.Z."/>
            <person name="Liu X.D."/>
            <person name="Liao X.Y."/>
            <person name="Jiang Y.T."/>
            <person name="Yu X."/>
            <person name="Hao Y."/>
            <person name="Huang J."/>
            <person name="Zhao X.W."/>
            <person name="Ke S."/>
            <person name="Chen Y.Y."/>
            <person name="Wu W.L."/>
            <person name="Hsu J.L."/>
            <person name="Lin Y.F."/>
            <person name="Huang M.D."/>
            <person name="Li C.Y."/>
            <person name="Huang L."/>
            <person name="Wang Z.W."/>
            <person name="Zhao X."/>
            <person name="Zhong W.Y."/>
            <person name="Peng D.H."/>
            <person name="Ahmad S."/>
            <person name="Lan S."/>
            <person name="Zhang J.S."/>
            <person name="Tsai W.C."/>
            <person name="Van de Peer Y."/>
            <person name="Liu Z.J."/>
        </authorList>
    </citation>
    <scope>NUCLEOTIDE SEQUENCE</scope>
    <source>
        <strain evidence="2">CP</strain>
    </source>
</reference>
<keyword evidence="1" id="KW-0812">Transmembrane</keyword>
<feature type="transmembrane region" description="Helical" evidence="1">
    <location>
        <begin position="12"/>
        <end position="28"/>
    </location>
</feature>
<evidence type="ECO:0000313" key="3">
    <source>
        <dbReference type="Proteomes" id="UP001180020"/>
    </source>
</evidence>
<comment type="caution">
    <text evidence="2">The sequence shown here is derived from an EMBL/GenBank/DDBJ whole genome shotgun (WGS) entry which is preliminary data.</text>
</comment>
<evidence type="ECO:0000256" key="1">
    <source>
        <dbReference type="SAM" id="Phobius"/>
    </source>
</evidence>
<protein>
    <submittedName>
        <fullName evidence="2">Uncharacterized protein</fullName>
    </submittedName>
</protein>
<proteinExistence type="predicted"/>
<organism evidence="2 3">
    <name type="scientific">Acorus calamus</name>
    <name type="common">Sweet flag</name>
    <dbReference type="NCBI Taxonomy" id="4465"/>
    <lineage>
        <taxon>Eukaryota</taxon>
        <taxon>Viridiplantae</taxon>
        <taxon>Streptophyta</taxon>
        <taxon>Embryophyta</taxon>
        <taxon>Tracheophyta</taxon>
        <taxon>Spermatophyta</taxon>
        <taxon>Magnoliopsida</taxon>
        <taxon>Liliopsida</taxon>
        <taxon>Acoraceae</taxon>
        <taxon>Acorus</taxon>
    </lineage>
</organism>
<evidence type="ECO:0000313" key="2">
    <source>
        <dbReference type="EMBL" id="KAK1286697.1"/>
    </source>
</evidence>
<name>A0AAV9CD44_ACOCL</name>
<keyword evidence="1" id="KW-1133">Transmembrane helix</keyword>
<reference evidence="2" key="2">
    <citation type="submission" date="2023-06" db="EMBL/GenBank/DDBJ databases">
        <authorList>
            <person name="Ma L."/>
            <person name="Liu K.-W."/>
            <person name="Li Z."/>
            <person name="Hsiao Y.-Y."/>
            <person name="Qi Y."/>
            <person name="Fu T."/>
            <person name="Tang G."/>
            <person name="Zhang D."/>
            <person name="Sun W.-H."/>
            <person name="Liu D.-K."/>
            <person name="Li Y."/>
            <person name="Chen G.-Z."/>
            <person name="Liu X.-D."/>
            <person name="Liao X.-Y."/>
            <person name="Jiang Y.-T."/>
            <person name="Yu X."/>
            <person name="Hao Y."/>
            <person name="Huang J."/>
            <person name="Zhao X.-W."/>
            <person name="Ke S."/>
            <person name="Chen Y.-Y."/>
            <person name="Wu W.-L."/>
            <person name="Hsu J.-L."/>
            <person name="Lin Y.-F."/>
            <person name="Huang M.-D."/>
            <person name="Li C.-Y."/>
            <person name="Huang L."/>
            <person name="Wang Z.-W."/>
            <person name="Zhao X."/>
            <person name="Zhong W.-Y."/>
            <person name="Peng D.-H."/>
            <person name="Ahmad S."/>
            <person name="Lan S."/>
            <person name="Zhang J.-S."/>
            <person name="Tsai W.-C."/>
            <person name="Van De Peer Y."/>
            <person name="Liu Z.-J."/>
        </authorList>
    </citation>
    <scope>NUCLEOTIDE SEQUENCE</scope>
    <source>
        <strain evidence="2">CP</strain>
        <tissue evidence="2">Leaves</tissue>
    </source>
</reference>
<gene>
    <name evidence="2" type="ORF">QJS10_CPB20g00584</name>
</gene>
<dbReference type="AlphaFoldDB" id="A0AAV9CD44"/>
<dbReference type="EMBL" id="JAUJYO010000020">
    <property type="protein sequence ID" value="KAK1286697.1"/>
    <property type="molecule type" value="Genomic_DNA"/>
</dbReference>
<keyword evidence="3" id="KW-1185">Reference proteome</keyword>
<dbReference type="Proteomes" id="UP001180020">
    <property type="component" value="Unassembled WGS sequence"/>
</dbReference>